<dbReference type="InterPro" id="IPR005479">
    <property type="entry name" value="CPAse_ATP-bd"/>
</dbReference>
<dbReference type="SUPFAM" id="SSF52440">
    <property type="entry name" value="PreATP-grasp domain"/>
    <property type="match status" value="1"/>
</dbReference>
<dbReference type="Proteomes" id="UP001484239">
    <property type="component" value="Unassembled WGS sequence"/>
</dbReference>
<evidence type="ECO:0000313" key="15">
    <source>
        <dbReference type="EMBL" id="MEK9502162.1"/>
    </source>
</evidence>
<evidence type="ECO:0000259" key="13">
    <source>
        <dbReference type="PROSITE" id="PS50975"/>
    </source>
</evidence>
<dbReference type="Pfam" id="PF02786">
    <property type="entry name" value="CPSase_L_D2"/>
    <property type="match status" value="1"/>
</dbReference>
<keyword evidence="12" id="KW-0444">Lipid biosynthesis</keyword>
<dbReference type="InterPro" id="IPR016185">
    <property type="entry name" value="PreATP-grasp_dom_sf"/>
</dbReference>
<dbReference type="InterPro" id="IPR011764">
    <property type="entry name" value="Biotin_carboxylation_dom"/>
</dbReference>
<dbReference type="Gene3D" id="3.30.470.20">
    <property type="entry name" value="ATP-grasp fold, B domain"/>
    <property type="match status" value="1"/>
</dbReference>
<dbReference type="InterPro" id="IPR011761">
    <property type="entry name" value="ATP-grasp"/>
</dbReference>
<comment type="function">
    <text evidence="1 12">This protein is a component of the acetyl coenzyme A carboxylase complex; first, biotin carboxylase catalyzes the carboxylation of the carrier protein and then the transcarboxylase transfers the carboxyl group to form malonyl-CoA.</text>
</comment>
<keyword evidence="8 11" id="KW-0067">ATP-binding</keyword>
<keyword evidence="16" id="KW-1185">Reference proteome</keyword>
<feature type="domain" description="ATP-grasp" evidence="13">
    <location>
        <begin position="120"/>
        <end position="317"/>
    </location>
</feature>
<keyword evidence="12" id="KW-0443">Lipid metabolism</keyword>
<reference evidence="15 16" key="1">
    <citation type="submission" date="2024-02" db="EMBL/GenBank/DDBJ databases">
        <title>A novel Gemmatimonadota bacterium.</title>
        <authorList>
            <person name="Du Z.-J."/>
            <person name="Ye Y.-Q."/>
        </authorList>
    </citation>
    <scope>NUCLEOTIDE SEQUENCE [LARGE SCALE GENOMIC DNA]</scope>
    <source>
        <strain evidence="15 16">DH-20</strain>
    </source>
</reference>
<dbReference type="RefSeq" id="WP_405276609.1">
    <property type="nucleotide sequence ID" value="NZ_CP144380.1"/>
</dbReference>
<feature type="domain" description="Biotin carboxylation" evidence="14">
    <location>
        <begin position="1"/>
        <end position="445"/>
    </location>
</feature>
<keyword evidence="12" id="KW-0276">Fatty acid metabolism</keyword>
<dbReference type="PROSITE" id="PS50979">
    <property type="entry name" value="BC"/>
    <property type="match status" value="1"/>
</dbReference>
<dbReference type="Pfam" id="PF00289">
    <property type="entry name" value="Biotin_carb_N"/>
    <property type="match status" value="1"/>
</dbReference>
<dbReference type="NCBIfam" id="NF006367">
    <property type="entry name" value="PRK08591.1"/>
    <property type="match status" value="1"/>
</dbReference>
<evidence type="ECO:0000256" key="1">
    <source>
        <dbReference type="ARBA" id="ARBA00003761"/>
    </source>
</evidence>
<dbReference type="EC" id="6.3.4.14" evidence="4 12"/>
<evidence type="ECO:0000256" key="6">
    <source>
        <dbReference type="ARBA" id="ARBA00022723"/>
    </source>
</evidence>
<keyword evidence="7 11" id="KW-0547">Nucleotide-binding</keyword>
<dbReference type="SMART" id="SM00878">
    <property type="entry name" value="Biotin_carb_C"/>
    <property type="match status" value="1"/>
</dbReference>
<evidence type="ECO:0000259" key="14">
    <source>
        <dbReference type="PROSITE" id="PS50979"/>
    </source>
</evidence>
<keyword evidence="9" id="KW-0460">Magnesium</keyword>
<evidence type="ECO:0000256" key="10">
    <source>
        <dbReference type="ARBA" id="ARBA00048600"/>
    </source>
</evidence>
<dbReference type="PROSITE" id="PS00866">
    <property type="entry name" value="CPSASE_1"/>
    <property type="match status" value="1"/>
</dbReference>
<evidence type="ECO:0000256" key="11">
    <source>
        <dbReference type="PROSITE-ProRule" id="PRU00409"/>
    </source>
</evidence>
<dbReference type="SUPFAM" id="SSF56059">
    <property type="entry name" value="Glutathione synthetase ATP-binding domain-like"/>
    <property type="match status" value="1"/>
</dbReference>
<dbReference type="PROSITE" id="PS50975">
    <property type="entry name" value="ATP_GRASP"/>
    <property type="match status" value="1"/>
</dbReference>
<comment type="caution">
    <text evidence="15">The sequence shown here is derived from an EMBL/GenBank/DDBJ whole genome shotgun (WGS) entry which is preliminary data.</text>
</comment>
<dbReference type="InterPro" id="IPR005481">
    <property type="entry name" value="BC-like_N"/>
</dbReference>
<dbReference type="NCBIfam" id="TIGR00514">
    <property type="entry name" value="accC"/>
    <property type="match status" value="1"/>
</dbReference>
<gene>
    <name evidence="15" type="primary">accC</name>
    <name evidence="15" type="ORF">WI372_14310</name>
</gene>
<dbReference type="PANTHER" id="PTHR48095">
    <property type="entry name" value="PYRUVATE CARBOXYLASE SUBUNIT A"/>
    <property type="match status" value="1"/>
</dbReference>
<sequence length="453" mass="49401">MFKKVLIANRGEIALRIIRACHELGVKTVAVYSEADRESLHVRFADEDVCIGPASSTESYLNIPRIIAAAEVTGAEAIHPGYGFLAENAEFSEICTRSDLVFIGPNPDQIRSMGDKATARKTMMEVGVPTVPGSDGILSDPEEAVAVAREIGFPIMIKASAGGGGKGMRIAHDPETFPKQLQAAQNEAQAAFGDSGVYLERCIIRPRHVEFQVFGDSQGRVVHLGERDCSVQRRHQKLIEEAPSPALTPELRQAMGDAAVKAAKAIDYVGAGTVEFLLDQSGEFFFIEMNTRIQVEHPVTEVTTGLDLVKEQIRVAAGQPLSFPEGIKLRGHAIEFRINAEDPERNFAPSPGTIRTFHPAGGPGVRLDTHVYGGYKVPPFYDSLLAKLIVSGNTREEALSRARNALSHLVIEGIHTTTDFLGEIVRDEEFISGEVDTAFLERFVKRRRGDEAS</sequence>
<evidence type="ECO:0000256" key="4">
    <source>
        <dbReference type="ARBA" id="ARBA00013263"/>
    </source>
</evidence>
<evidence type="ECO:0000256" key="7">
    <source>
        <dbReference type="ARBA" id="ARBA00022741"/>
    </source>
</evidence>
<evidence type="ECO:0000313" key="16">
    <source>
        <dbReference type="Proteomes" id="UP001484239"/>
    </source>
</evidence>
<evidence type="ECO:0000256" key="3">
    <source>
        <dbReference type="ARBA" id="ARBA00011750"/>
    </source>
</evidence>
<dbReference type="InterPro" id="IPR011054">
    <property type="entry name" value="Rudment_hybrid_motif"/>
</dbReference>
<dbReference type="SUPFAM" id="SSF51246">
    <property type="entry name" value="Rudiment single hybrid motif"/>
    <property type="match status" value="1"/>
</dbReference>
<evidence type="ECO:0000256" key="2">
    <source>
        <dbReference type="ARBA" id="ARBA00004956"/>
    </source>
</evidence>
<dbReference type="InterPro" id="IPR004549">
    <property type="entry name" value="Acetyl_CoA_COase_biotin_COase"/>
</dbReference>
<dbReference type="Pfam" id="PF02785">
    <property type="entry name" value="Biotin_carb_C"/>
    <property type="match status" value="1"/>
</dbReference>
<keyword evidence="6" id="KW-0479">Metal-binding</keyword>
<keyword evidence="12" id="KW-0092">Biotin</keyword>
<evidence type="ECO:0000256" key="12">
    <source>
        <dbReference type="RuleBase" id="RU365063"/>
    </source>
</evidence>
<organism evidence="15 16">
    <name type="scientific">Gaopeijia maritima</name>
    <dbReference type="NCBI Taxonomy" id="3119007"/>
    <lineage>
        <taxon>Bacteria</taxon>
        <taxon>Pseudomonadati</taxon>
        <taxon>Gemmatimonadota</taxon>
        <taxon>Longimicrobiia</taxon>
        <taxon>Gaopeijiales</taxon>
        <taxon>Gaopeijiaceae</taxon>
        <taxon>Gaopeijia</taxon>
    </lineage>
</organism>
<keyword evidence="12" id="KW-0275">Fatty acid biosynthesis</keyword>
<comment type="catalytic activity">
    <reaction evidence="10 12">
        <text>N(6)-biotinyl-L-lysyl-[protein] + hydrogencarbonate + ATP = N(6)-carboxybiotinyl-L-lysyl-[protein] + ADP + phosphate + H(+)</text>
        <dbReference type="Rhea" id="RHEA:13501"/>
        <dbReference type="Rhea" id="RHEA-COMP:10505"/>
        <dbReference type="Rhea" id="RHEA-COMP:10506"/>
        <dbReference type="ChEBI" id="CHEBI:15378"/>
        <dbReference type="ChEBI" id="CHEBI:17544"/>
        <dbReference type="ChEBI" id="CHEBI:30616"/>
        <dbReference type="ChEBI" id="CHEBI:43474"/>
        <dbReference type="ChEBI" id="CHEBI:83144"/>
        <dbReference type="ChEBI" id="CHEBI:83145"/>
        <dbReference type="ChEBI" id="CHEBI:456216"/>
        <dbReference type="EC" id="6.3.4.14"/>
    </reaction>
</comment>
<name>A0ABU9EDH1_9BACT</name>
<evidence type="ECO:0000256" key="9">
    <source>
        <dbReference type="ARBA" id="ARBA00022842"/>
    </source>
</evidence>
<proteinExistence type="predicted"/>
<dbReference type="GO" id="GO:0004075">
    <property type="term" value="F:biotin carboxylase activity"/>
    <property type="evidence" value="ECO:0007669"/>
    <property type="project" value="UniProtKB-EC"/>
</dbReference>
<dbReference type="EMBL" id="JBBHLI010000009">
    <property type="protein sequence ID" value="MEK9502162.1"/>
    <property type="molecule type" value="Genomic_DNA"/>
</dbReference>
<dbReference type="PANTHER" id="PTHR48095:SF2">
    <property type="entry name" value="BIOTIN CARBOXYLASE, CHLOROPLASTIC"/>
    <property type="match status" value="1"/>
</dbReference>
<comment type="subunit">
    <text evidence="3 12">Acetyl-CoA carboxylase is a heterohexamer of biotin carboxyl carrier protein, biotin carboxylase and the two subunits of carboxyl transferase in a 2:2 complex.</text>
</comment>
<comment type="pathway">
    <text evidence="2 12">Lipid metabolism; malonyl-CoA biosynthesis; malonyl-CoA from acetyl-CoA: step 1/1.</text>
</comment>
<evidence type="ECO:0000256" key="5">
    <source>
        <dbReference type="ARBA" id="ARBA00022598"/>
    </source>
</evidence>
<keyword evidence="5 12" id="KW-0436">Ligase</keyword>
<protein>
    <recommendedName>
        <fullName evidence="4 12">Biotin carboxylase</fullName>
        <ecNumber evidence="4 12">6.3.4.14</ecNumber>
    </recommendedName>
    <alternativeName>
        <fullName evidence="12">Acetyl-coenzyme A carboxylase biotin carboxylase subunit A</fullName>
    </alternativeName>
</protein>
<accession>A0ABU9EDH1</accession>
<dbReference type="PROSITE" id="PS00867">
    <property type="entry name" value="CPSASE_2"/>
    <property type="match status" value="1"/>
</dbReference>
<evidence type="ECO:0000256" key="8">
    <source>
        <dbReference type="ARBA" id="ARBA00022840"/>
    </source>
</evidence>
<dbReference type="InterPro" id="IPR051602">
    <property type="entry name" value="ACC_Biotin_Carboxylase"/>
</dbReference>
<dbReference type="InterPro" id="IPR005482">
    <property type="entry name" value="Biotin_COase_C"/>
</dbReference>